<evidence type="ECO:0000313" key="3">
    <source>
        <dbReference type="Proteomes" id="UP000054771"/>
    </source>
</evidence>
<protein>
    <submittedName>
        <fullName evidence="2">Uncharacterized protein</fullName>
    </submittedName>
</protein>
<feature type="region of interest" description="Disordered" evidence="1">
    <location>
        <begin position="1"/>
        <end position="21"/>
    </location>
</feature>
<dbReference type="EMBL" id="CDMC01000001">
    <property type="protein sequence ID" value="CEL01567.1"/>
    <property type="molecule type" value="Genomic_DNA"/>
</dbReference>
<dbReference type="Proteomes" id="UP000054771">
    <property type="component" value="Unassembled WGS sequence"/>
</dbReference>
<gene>
    <name evidence="2" type="ORF">ASPCAL01148</name>
</gene>
<sequence>MVEMAFDPETNRLESSTVSGQWPRGFPSRRVLQKVSRGVDCTEVLRGVYGSCSGCSIFAARYRTSRYTCTPIKFTRN</sequence>
<dbReference type="AlphaFoldDB" id="A0A0U5FWX9"/>
<proteinExistence type="predicted"/>
<keyword evidence="3" id="KW-1185">Reference proteome</keyword>
<accession>A0A0U5FWX9</accession>
<organism evidence="2 3">
    <name type="scientific">Aspergillus calidoustus</name>
    <dbReference type="NCBI Taxonomy" id="454130"/>
    <lineage>
        <taxon>Eukaryota</taxon>
        <taxon>Fungi</taxon>
        <taxon>Dikarya</taxon>
        <taxon>Ascomycota</taxon>
        <taxon>Pezizomycotina</taxon>
        <taxon>Eurotiomycetes</taxon>
        <taxon>Eurotiomycetidae</taxon>
        <taxon>Eurotiales</taxon>
        <taxon>Aspergillaceae</taxon>
        <taxon>Aspergillus</taxon>
        <taxon>Aspergillus subgen. Nidulantes</taxon>
    </lineage>
</organism>
<name>A0A0U5FWX9_ASPCI</name>
<reference evidence="3" key="1">
    <citation type="journal article" date="2016" name="Genome Announc.">
        <title>Draft genome sequences of fungus Aspergillus calidoustus.</title>
        <authorList>
            <person name="Horn F."/>
            <person name="Linde J."/>
            <person name="Mattern D.J."/>
            <person name="Walther G."/>
            <person name="Guthke R."/>
            <person name="Scherlach K."/>
            <person name="Martin K."/>
            <person name="Brakhage A.A."/>
            <person name="Petzke L."/>
            <person name="Valiante V."/>
        </authorList>
    </citation>
    <scope>NUCLEOTIDE SEQUENCE [LARGE SCALE GENOMIC DNA]</scope>
    <source>
        <strain evidence="3">SF006504</strain>
    </source>
</reference>
<evidence type="ECO:0000256" key="1">
    <source>
        <dbReference type="SAM" id="MobiDB-lite"/>
    </source>
</evidence>
<evidence type="ECO:0000313" key="2">
    <source>
        <dbReference type="EMBL" id="CEL01567.1"/>
    </source>
</evidence>